<dbReference type="Proteomes" id="UP000654075">
    <property type="component" value="Unassembled WGS sequence"/>
</dbReference>
<evidence type="ECO:0000313" key="4">
    <source>
        <dbReference type="Proteomes" id="UP000654075"/>
    </source>
</evidence>
<dbReference type="Gene3D" id="1.20.144.10">
    <property type="entry name" value="Phosphatidic acid phosphatase type 2/haloperoxidase"/>
    <property type="match status" value="1"/>
</dbReference>
<evidence type="ECO:0000256" key="2">
    <source>
        <dbReference type="SAM" id="Phobius"/>
    </source>
</evidence>
<dbReference type="EMBL" id="CAJNNV010015048">
    <property type="protein sequence ID" value="CAE8603121.1"/>
    <property type="molecule type" value="Genomic_DNA"/>
</dbReference>
<comment type="caution">
    <text evidence="3">The sequence shown here is derived from an EMBL/GenBank/DDBJ whole genome shotgun (WGS) entry which is preliminary data.</text>
</comment>
<dbReference type="AlphaFoldDB" id="A0A813EWI0"/>
<gene>
    <name evidence="3" type="ORF">PGLA1383_LOCUS21341</name>
</gene>
<sequence length="273" mass="28404">MATSEELGALLPNVMRTMPYSAYIAVGVYAAALRSPLAAWLELGLLANEALNFALKRAFRCLLGSEALLLQRPPDAADSGIYPQHVPTKSSSSGMPSGHAQTSAFLAAVCSRAALRGEDGPDGASSVAIPLGALGRVSLNVGGLLSLTFVWMLAAAVCLSRTRYGGVLSVSVNGRRVAQHYVIQVVVGAKIGGLLGWSAAEWYEGRPWALHAGLSALVVLIAAASAAAVERWPAAWQGQDGDKDQDARSMPLSDSTSEGSTSDAEIELSWAGQ</sequence>
<evidence type="ECO:0000313" key="3">
    <source>
        <dbReference type="EMBL" id="CAE8603121.1"/>
    </source>
</evidence>
<feature type="compositionally biased region" description="Polar residues" evidence="1">
    <location>
        <begin position="252"/>
        <end position="263"/>
    </location>
</feature>
<feature type="transmembrane region" description="Helical" evidence="2">
    <location>
        <begin position="181"/>
        <end position="202"/>
    </location>
</feature>
<name>A0A813EWI0_POLGL</name>
<accession>A0A813EWI0</accession>
<protein>
    <recommendedName>
        <fullName evidence="5">Dolichyldiphosphatase</fullName>
    </recommendedName>
</protein>
<evidence type="ECO:0000256" key="1">
    <source>
        <dbReference type="SAM" id="MobiDB-lite"/>
    </source>
</evidence>
<dbReference type="OrthoDB" id="10520197at2759"/>
<feature type="transmembrane region" description="Helical" evidence="2">
    <location>
        <begin position="141"/>
        <end position="160"/>
    </location>
</feature>
<dbReference type="InterPro" id="IPR036938">
    <property type="entry name" value="PAP2/HPO_sf"/>
</dbReference>
<feature type="region of interest" description="Disordered" evidence="1">
    <location>
        <begin position="235"/>
        <end position="273"/>
    </location>
</feature>
<proteinExistence type="predicted"/>
<keyword evidence="2" id="KW-1133">Transmembrane helix</keyword>
<feature type="transmembrane region" description="Helical" evidence="2">
    <location>
        <begin position="208"/>
        <end position="229"/>
    </location>
</feature>
<keyword evidence="4" id="KW-1185">Reference proteome</keyword>
<evidence type="ECO:0008006" key="5">
    <source>
        <dbReference type="Google" id="ProtNLM"/>
    </source>
</evidence>
<keyword evidence="2" id="KW-0812">Transmembrane</keyword>
<organism evidence="3 4">
    <name type="scientific">Polarella glacialis</name>
    <name type="common">Dinoflagellate</name>
    <dbReference type="NCBI Taxonomy" id="89957"/>
    <lineage>
        <taxon>Eukaryota</taxon>
        <taxon>Sar</taxon>
        <taxon>Alveolata</taxon>
        <taxon>Dinophyceae</taxon>
        <taxon>Suessiales</taxon>
        <taxon>Suessiaceae</taxon>
        <taxon>Polarella</taxon>
    </lineage>
</organism>
<keyword evidence="2" id="KW-0472">Membrane</keyword>
<reference evidence="3" key="1">
    <citation type="submission" date="2021-02" db="EMBL/GenBank/DDBJ databases">
        <authorList>
            <person name="Dougan E. K."/>
            <person name="Rhodes N."/>
            <person name="Thang M."/>
            <person name="Chan C."/>
        </authorList>
    </citation>
    <scope>NUCLEOTIDE SEQUENCE</scope>
</reference>
<dbReference type="SUPFAM" id="SSF48317">
    <property type="entry name" value="Acid phosphatase/Vanadium-dependent haloperoxidase"/>
    <property type="match status" value="1"/>
</dbReference>